<gene>
    <name evidence="1" type="ORF">SAMN05421665_3039</name>
</gene>
<dbReference type="AlphaFoldDB" id="A0A1R3XGV2"/>
<evidence type="ECO:0000313" key="1">
    <source>
        <dbReference type="EMBL" id="SIT90247.1"/>
    </source>
</evidence>
<accession>A0A1R3XGV2</accession>
<name>A0A1R3XGV2_9RHOB</name>
<dbReference type="EMBL" id="FTPR01000003">
    <property type="protein sequence ID" value="SIT90247.1"/>
    <property type="molecule type" value="Genomic_DNA"/>
</dbReference>
<dbReference type="STRING" id="287098.SAMN05421665_3039"/>
<dbReference type="RefSeq" id="WP_165689339.1">
    <property type="nucleotide sequence ID" value="NZ_FTPR01000003.1"/>
</dbReference>
<sequence length="55" mass="6535">MKHVRPEFDRACDEMVMHATRPQDTHTGDQRGALDLEKDASQHRRFHVLYQDLMN</sequence>
<evidence type="ECO:0000313" key="2">
    <source>
        <dbReference type="Proteomes" id="UP000186997"/>
    </source>
</evidence>
<protein>
    <submittedName>
        <fullName evidence="1">Uncharacterized protein</fullName>
    </submittedName>
</protein>
<dbReference type="Proteomes" id="UP000186997">
    <property type="component" value="Unassembled WGS sequence"/>
</dbReference>
<organism evidence="1 2">
    <name type="scientific">Yoonia rosea</name>
    <dbReference type="NCBI Taxonomy" id="287098"/>
    <lineage>
        <taxon>Bacteria</taxon>
        <taxon>Pseudomonadati</taxon>
        <taxon>Pseudomonadota</taxon>
        <taxon>Alphaproteobacteria</taxon>
        <taxon>Rhodobacterales</taxon>
        <taxon>Paracoccaceae</taxon>
        <taxon>Yoonia</taxon>
    </lineage>
</organism>
<reference evidence="2" key="1">
    <citation type="submission" date="2017-01" db="EMBL/GenBank/DDBJ databases">
        <authorList>
            <person name="Varghese N."/>
            <person name="Submissions S."/>
        </authorList>
    </citation>
    <scope>NUCLEOTIDE SEQUENCE [LARGE SCALE GENOMIC DNA]</scope>
    <source>
        <strain evidence="2">DSM 29591</strain>
    </source>
</reference>
<proteinExistence type="predicted"/>
<keyword evidence="2" id="KW-1185">Reference proteome</keyword>